<feature type="transmembrane region" description="Helical" evidence="1">
    <location>
        <begin position="73"/>
        <end position="93"/>
    </location>
</feature>
<feature type="transmembrane region" description="Helical" evidence="1">
    <location>
        <begin position="288"/>
        <end position="310"/>
    </location>
</feature>
<name>A0A6J6UZI1_9ZZZZ</name>
<feature type="transmembrane region" description="Helical" evidence="1">
    <location>
        <begin position="174"/>
        <end position="192"/>
    </location>
</feature>
<dbReference type="EMBL" id="CAEZYQ010000029">
    <property type="protein sequence ID" value="CAB4764103.1"/>
    <property type="molecule type" value="Genomic_DNA"/>
</dbReference>
<organism evidence="3">
    <name type="scientific">freshwater metagenome</name>
    <dbReference type="NCBI Taxonomy" id="449393"/>
    <lineage>
        <taxon>unclassified sequences</taxon>
        <taxon>metagenomes</taxon>
        <taxon>ecological metagenomes</taxon>
    </lineage>
</organism>
<dbReference type="AlphaFoldDB" id="A0A6J6UZI1"/>
<dbReference type="InterPro" id="IPR012429">
    <property type="entry name" value="HGSNAT_cat"/>
</dbReference>
<feature type="transmembrane region" description="Helical" evidence="1">
    <location>
        <begin position="99"/>
        <end position="118"/>
    </location>
</feature>
<reference evidence="3" key="1">
    <citation type="submission" date="2020-05" db="EMBL/GenBank/DDBJ databases">
        <authorList>
            <person name="Chiriac C."/>
            <person name="Salcher M."/>
            <person name="Ghai R."/>
            <person name="Kavagutti S V."/>
        </authorList>
    </citation>
    <scope>NUCLEOTIDE SEQUENCE</scope>
</reference>
<keyword evidence="1" id="KW-0472">Membrane</keyword>
<feature type="transmembrane region" description="Helical" evidence="1">
    <location>
        <begin position="317"/>
        <end position="337"/>
    </location>
</feature>
<evidence type="ECO:0000313" key="3">
    <source>
        <dbReference type="EMBL" id="CAB4764103.1"/>
    </source>
</evidence>
<sequence length="401" mass="42123">MSPRLVGIDVARWCALLGMMATHLLATRTEAGDPTWVAEVFSGRASALFAVLAGVSLSLATGGTRPVAGEERLARSAGLLTRFLLLGAVGLALGEVDSGLAIILVNYAVLLALGLLVLRWSAGALALLAAVLSLVTPVLLWWLRPELPPRGFDSPSVSQLEQPSLLVSEVLFTGYYPVLVWTAYLAVGMSLGRTDLRGMRSRTLALVGAAATVAAVLAEVVSDRLLARDGVARALDRDLYRFLDRDQEATLAEIRRQVDSGMFGQTPVDGAWQWLLVSAPHSSTTPDLLRTGGSAVAVTVLALLLVRLLGPRSTRGLAVLTGAGAATFTFYSLHVLMTSELLPPGPDDRGTIVQYAVVVLLGAALALVGRRGPAEAVMAAAARLVERAVRPGSGTSARPRV</sequence>
<protein>
    <submittedName>
        <fullName evidence="3">Unannotated protein</fullName>
    </submittedName>
</protein>
<gene>
    <name evidence="3" type="ORF">UFOPK2761_02876</name>
</gene>
<feature type="transmembrane region" description="Helical" evidence="1">
    <location>
        <begin position="204"/>
        <end position="221"/>
    </location>
</feature>
<evidence type="ECO:0000256" key="1">
    <source>
        <dbReference type="SAM" id="Phobius"/>
    </source>
</evidence>
<proteinExistence type="predicted"/>
<feature type="transmembrane region" description="Helical" evidence="1">
    <location>
        <begin position="352"/>
        <end position="369"/>
    </location>
</feature>
<feature type="transmembrane region" description="Helical" evidence="1">
    <location>
        <begin position="41"/>
        <end position="61"/>
    </location>
</feature>
<feature type="transmembrane region" description="Helical" evidence="1">
    <location>
        <begin position="125"/>
        <end position="143"/>
    </location>
</feature>
<keyword evidence="1" id="KW-1133">Transmembrane helix</keyword>
<evidence type="ECO:0000259" key="2">
    <source>
        <dbReference type="Pfam" id="PF07786"/>
    </source>
</evidence>
<accession>A0A6J6UZI1</accession>
<keyword evidence="1" id="KW-0812">Transmembrane</keyword>
<feature type="domain" description="Heparan-alpha-glucosaminide N-acetyltransferase catalytic" evidence="2">
    <location>
        <begin position="4"/>
        <end position="209"/>
    </location>
</feature>
<dbReference type="Pfam" id="PF07786">
    <property type="entry name" value="HGSNAT_cat"/>
    <property type="match status" value="1"/>
</dbReference>